<evidence type="ECO:0000256" key="2">
    <source>
        <dbReference type="ARBA" id="ARBA00022692"/>
    </source>
</evidence>
<accession>A0ABV0IJU3</accession>
<gene>
    <name evidence="7" type="ORF">ABDK96_12115</name>
</gene>
<keyword evidence="3 5" id="KW-1133">Transmembrane helix</keyword>
<feature type="transmembrane region" description="Helical" evidence="5">
    <location>
        <begin position="112"/>
        <end position="133"/>
    </location>
</feature>
<dbReference type="EMBL" id="JBDXMX010000005">
    <property type="protein sequence ID" value="MEO9248426.1"/>
    <property type="molecule type" value="Genomic_DNA"/>
</dbReference>
<dbReference type="PANTHER" id="PTHR38480">
    <property type="entry name" value="SLR0254 PROTEIN"/>
    <property type="match status" value="1"/>
</dbReference>
<proteinExistence type="predicted"/>
<dbReference type="Pfam" id="PF06271">
    <property type="entry name" value="RDD"/>
    <property type="match status" value="1"/>
</dbReference>
<evidence type="ECO:0000259" key="6">
    <source>
        <dbReference type="Pfam" id="PF06271"/>
    </source>
</evidence>
<dbReference type="RefSeq" id="WP_309816539.1">
    <property type="nucleotide sequence ID" value="NZ_JBDXMX010000005.1"/>
</dbReference>
<sequence>MSTTVVTGEAVVLQLRPASFVIRAAGALIDALALVLVFLGILWVLGQTILETLDPAAAQATVLSLVVGLVVGVPLAVETLSRGRSLGKLVFGVRVVRDDGGAIRLRHSLVRVLLGIFEVWMSFGSVALIASMLNERGKRLADMVAGTQVVIERQRKVPPPLPAVPETMRAWAEVADVGRLPDALVASVTQFLRHARSVPPAVRAQTAGRLTAQVVPFVAPGPPAGVTLEDFLLGVVAERRNRDYRMLARRLERTEASAERLHALPFT</sequence>
<evidence type="ECO:0000256" key="1">
    <source>
        <dbReference type="ARBA" id="ARBA00004141"/>
    </source>
</evidence>
<protein>
    <submittedName>
        <fullName evidence="7">RDD family protein</fullName>
    </submittedName>
</protein>
<comment type="caution">
    <text evidence="7">The sequence shown here is derived from an EMBL/GenBank/DDBJ whole genome shotgun (WGS) entry which is preliminary data.</text>
</comment>
<dbReference type="PANTHER" id="PTHR38480:SF1">
    <property type="entry name" value="SLR0254 PROTEIN"/>
    <property type="match status" value="1"/>
</dbReference>
<name>A0ABV0IJU3_9MICC</name>
<organism evidence="7 8">
    <name type="scientific">Citricoccus nitrophenolicus</name>
    <dbReference type="NCBI Taxonomy" id="863575"/>
    <lineage>
        <taxon>Bacteria</taxon>
        <taxon>Bacillati</taxon>
        <taxon>Actinomycetota</taxon>
        <taxon>Actinomycetes</taxon>
        <taxon>Micrococcales</taxon>
        <taxon>Micrococcaceae</taxon>
        <taxon>Citricoccus</taxon>
    </lineage>
</organism>
<reference evidence="7 8" key="1">
    <citation type="submission" date="2024-05" db="EMBL/GenBank/DDBJ databases">
        <authorList>
            <person name="Yi C."/>
        </authorList>
    </citation>
    <scope>NUCLEOTIDE SEQUENCE [LARGE SCALE GENOMIC DNA]</scope>
    <source>
        <strain evidence="7 8">XS13</strain>
    </source>
</reference>
<evidence type="ECO:0000256" key="5">
    <source>
        <dbReference type="SAM" id="Phobius"/>
    </source>
</evidence>
<feature type="domain" description="RDD" evidence="6">
    <location>
        <begin position="18"/>
        <end position="146"/>
    </location>
</feature>
<keyword evidence="2 5" id="KW-0812">Transmembrane</keyword>
<feature type="transmembrane region" description="Helical" evidence="5">
    <location>
        <begin position="57"/>
        <end position="77"/>
    </location>
</feature>
<evidence type="ECO:0000256" key="3">
    <source>
        <dbReference type="ARBA" id="ARBA00022989"/>
    </source>
</evidence>
<evidence type="ECO:0000313" key="7">
    <source>
        <dbReference type="EMBL" id="MEO9248426.1"/>
    </source>
</evidence>
<keyword evidence="4 5" id="KW-0472">Membrane</keyword>
<dbReference type="Proteomes" id="UP001484097">
    <property type="component" value="Unassembled WGS sequence"/>
</dbReference>
<keyword evidence="8" id="KW-1185">Reference proteome</keyword>
<feature type="transmembrane region" description="Helical" evidence="5">
    <location>
        <begin position="20"/>
        <end position="45"/>
    </location>
</feature>
<dbReference type="InterPro" id="IPR010432">
    <property type="entry name" value="RDD"/>
</dbReference>
<comment type="subcellular location">
    <subcellularLocation>
        <location evidence="1">Membrane</location>
        <topology evidence="1">Multi-pass membrane protein</topology>
    </subcellularLocation>
</comment>
<evidence type="ECO:0000313" key="8">
    <source>
        <dbReference type="Proteomes" id="UP001484097"/>
    </source>
</evidence>
<evidence type="ECO:0000256" key="4">
    <source>
        <dbReference type="ARBA" id="ARBA00023136"/>
    </source>
</evidence>